<name>A0A3P8UK91_CYNSE</name>
<dbReference type="InterPro" id="IPR036305">
    <property type="entry name" value="RGS_sf"/>
</dbReference>
<dbReference type="GeneTree" id="ENSGT00940000157316"/>
<dbReference type="SUPFAM" id="SSF48097">
    <property type="entry name" value="Regulator of G-protein signaling, RGS"/>
    <property type="match status" value="1"/>
</dbReference>
<dbReference type="AlphaFoldDB" id="A0A3P8UK91"/>
<protein>
    <submittedName>
        <fullName evidence="2">Regulator of G protein signaling 1</fullName>
    </submittedName>
</protein>
<dbReference type="FunFam" id="1.10.167.10:FF:000001">
    <property type="entry name" value="Putative regulator of g-protein signaling 12"/>
    <property type="match status" value="1"/>
</dbReference>
<reference evidence="2 3" key="1">
    <citation type="journal article" date="2014" name="Nat. Genet.">
        <title>Whole-genome sequence of a flatfish provides insights into ZW sex chromosome evolution and adaptation to a benthic lifestyle.</title>
        <authorList>
            <person name="Chen S."/>
            <person name="Zhang G."/>
            <person name="Shao C."/>
            <person name="Huang Q."/>
            <person name="Liu G."/>
            <person name="Zhang P."/>
            <person name="Song W."/>
            <person name="An N."/>
            <person name="Chalopin D."/>
            <person name="Volff J.N."/>
            <person name="Hong Y."/>
            <person name="Li Q."/>
            <person name="Sha Z."/>
            <person name="Zhou H."/>
            <person name="Xie M."/>
            <person name="Yu Q."/>
            <person name="Liu Y."/>
            <person name="Xiang H."/>
            <person name="Wang N."/>
            <person name="Wu K."/>
            <person name="Yang C."/>
            <person name="Zhou Q."/>
            <person name="Liao X."/>
            <person name="Yang L."/>
            <person name="Hu Q."/>
            <person name="Zhang J."/>
            <person name="Meng L."/>
            <person name="Jin L."/>
            <person name="Tian Y."/>
            <person name="Lian J."/>
            <person name="Yang J."/>
            <person name="Miao G."/>
            <person name="Liu S."/>
            <person name="Liang Z."/>
            <person name="Yan F."/>
            <person name="Li Y."/>
            <person name="Sun B."/>
            <person name="Zhang H."/>
            <person name="Zhang J."/>
            <person name="Zhu Y."/>
            <person name="Du M."/>
            <person name="Zhao Y."/>
            <person name="Schartl M."/>
            <person name="Tang Q."/>
            <person name="Wang J."/>
        </authorList>
    </citation>
    <scope>NUCLEOTIDE SEQUENCE</scope>
</reference>
<dbReference type="InParanoid" id="A0A3P8UK91"/>
<accession>A0A3P8UK91</accession>
<feature type="domain" description="RGS" evidence="1">
    <location>
        <begin position="62"/>
        <end position="174"/>
    </location>
</feature>
<evidence type="ECO:0000259" key="1">
    <source>
        <dbReference type="PROSITE" id="PS50132"/>
    </source>
</evidence>
<dbReference type="PANTHER" id="PTHR10845">
    <property type="entry name" value="REGULATOR OF G PROTEIN SIGNALING"/>
    <property type="match status" value="1"/>
</dbReference>
<sequence>MPQILFSRTWFHEIWSMIQNVKRPRRLTLNDQWMLMCHKGGNLFSDLSLCYSWKTDYTLQPSLEEVLQDKSCLAAFHTFLQSEFSEENIEFWLACEDFRSTTSTGDLRCKAEEIYREFIQPMASREINVDHHIRENIRKSLEKPNHSCFDEAQKHVYLLMERDSCPRFLLSDAYLCLKCKSKSVWYI</sequence>
<dbReference type="PRINTS" id="PR01301">
    <property type="entry name" value="RGSPROTEIN"/>
</dbReference>
<proteinExistence type="predicted"/>
<dbReference type="Ensembl" id="ENSCSET00000002851.1">
    <property type="protein sequence ID" value="ENSCSEP00000002807.1"/>
    <property type="gene ID" value="ENSCSEG00000001858.1"/>
</dbReference>
<dbReference type="FunCoup" id="A0A3P8UK91">
    <property type="interactions" value="3"/>
</dbReference>
<dbReference type="SMART" id="SM00315">
    <property type="entry name" value="RGS"/>
    <property type="match status" value="1"/>
</dbReference>
<evidence type="ECO:0000313" key="3">
    <source>
        <dbReference type="Proteomes" id="UP000265120"/>
    </source>
</evidence>
<dbReference type="InterPro" id="IPR016137">
    <property type="entry name" value="RGS"/>
</dbReference>
<dbReference type="PROSITE" id="PS50132">
    <property type="entry name" value="RGS"/>
    <property type="match status" value="1"/>
</dbReference>
<dbReference type="InterPro" id="IPR044926">
    <property type="entry name" value="RGS_subdomain_2"/>
</dbReference>
<dbReference type="PANTHER" id="PTHR10845:SF160">
    <property type="entry name" value="REGULATOR OF G-PROTEIN SIGNALING 21"/>
    <property type="match status" value="1"/>
</dbReference>
<gene>
    <name evidence="2" type="primary">RGS1</name>
</gene>
<dbReference type="STRING" id="244447.ENSCSEP00000002807"/>
<dbReference type="OMA" id="KCNDEMY"/>
<dbReference type="Pfam" id="PF00615">
    <property type="entry name" value="RGS"/>
    <property type="match status" value="1"/>
</dbReference>
<evidence type="ECO:0000313" key="2">
    <source>
        <dbReference type="Ensembl" id="ENSCSEP00000002807.1"/>
    </source>
</evidence>
<keyword evidence="3" id="KW-1185">Reference proteome</keyword>
<organism evidence="2 3">
    <name type="scientific">Cynoglossus semilaevis</name>
    <name type="common">Tongue sole</name>
    <dbReference type="NCBI Taxonomy" id="244447"/>
    <lineage>
        <taxon>Eukaryota</taxon>
        <taxon>Metazoa</taxon>
        <taxon>Chordata</taxon>
        <taxon>Craniata</taxon>
        <taxon>Vertebrata</taxon>
        <taxon>Euteleostomi</taxon>
        <taxon>Actinopterygii</taxon>
        <taxon>Neopterygii</taxon>
        <taxon>Teleostei</taxon>
        <taxon>Neoteleostei</taxon>
        <taxon>Acanthomorphata</taxon>
        <taxon>Carangaria</taxon>
        <taxon>Pleuronectiformes</taxon>
        <taxon>Pleuronectoidei</taxon>
        <taxon>Cynoglossidae</taxon>
        <taxon>Cynoglossinae</taxon>
        <taxon>Cynoglossus</taxon>
    </lineage>
</organism>
<reference evidence="2" key="3">
    <citation type="submission" date="2025-09" db="UniProtKB">
        <authorList>
            <consortium name="Ensembl"/>
        </authorList>
    </citation>
    <scope>IDENTIFICATION</scope>
</reference>
<dbReference type="Proteomes" id="UP000265120">
    <property type="component" value="Chromosome 2"/>
</dbReference>
<dbReference type="Gene3D" id="1.10.167.10">
    <property type="entry name" value="Regulator of G-protein Signalling 4, domain 2"/>
    <property type="match status" value="1"/>
</dbReference>
<reference evidence="2" key="2">
    <citation type="submission" date="2025-08" db="UniProtKB">
        <authorList>
            <consortium name="Ensembl"/>
        </authorList>
    </citation>
    <scope>IDENTIFICATION</scope>
</reference>